<dbReference type="AlphaFoldDB" id="A0A370HU05"/>
<keyword evidence="4" id="KW-0479">Metal-binding</keyword>
<dbReference type="EMBL" id="QQBB01000001">
    <property type="protein sequence ID" value="RDI61825.1"/>
    <property type="molecule type" value="Genomic_DNA"/>
</dbReference>
<evidence type="ECO:0000256" key="1">
    <source>
        <dbReference type="ARBA" id="ARBA00001946"/>
    </source>
</evidence>
<dbReference type="SFLD" id="SFLDS00005">
    <property type="entry name" value="Isoprenoid_Synthase_Type_I"/>
    <property type="match status" value="1"/>
</dbReference>
<dbReference type="Gene3D" id="1.10.600.10">
    <property type="entry name" value="Farnesyl Diphosphate Synthase"/>
    <property type="match status" value="1"/>
</dbReference>
<evidence type="ECO:0000256" key="3">
    <source>
        <dbReference type="ARBA" id="ARBA00022679"/>
    </source>
</evidence>
<evidence type="ECO:0000256" key="5">
    <source>
        <dbReference type="ARBA" id="ARBA00022842"/>
    </source>
</evidence>
<evidence type="ECO:0000256" key="7">
    <source>
        <dbReference type="ARBA" id="ARBA00069024"/>
    </source>
</evidence>
<dbReference type="SFLD" id="SFLDG01017">
    <property type="entry name" value="Polyprenyl_Transferase_Like"/>
    <property type="match status" value="1"/>
</dbReference>
<proteinExistence type="inferred from homology"/>
<dbReference type="InterPro" id="IPR053378">
    <property type="entry name" value="Prenyl_diphosphate_synthase"/>
</dbReference>
<comment type="cofactor">
    <cofactor evidence="1">
        <name>Mg(2+)</name>
        <dbReference type="ChEBI" id="CHEBI:18420"/>
    </cofactor>
</comment>
<gene>
    <name evidence="9" type="ORF">DES45_10182</name>
</gene>
<keyword evidence="5" id="KW-0460">Magnesium</keyword>
<dbReference type="OrthoDB" id="9805316at2"/>
<accession>A0A370HU05</accession>
<evidence type="ECO:0000256" key="4">
    <source>
        <dbReference type="ARBA" id="ARBA00022723"/>
    </source>
</evidence>
<dbReference type="Proteomes" id="UP000254925">
    <property type="component" value="Unassembled WGS sequence"/>
</dbReference>
<dbReference type="InterPro" id="IPR008949">
    <property type="entry name" value="Isoprenoid_synthase_dom_sf"/>
</dbReference>
<dbReference type="InterPro" id="IPR000092">
    <property type="entry name" value="Polyprenyl_synt"/>
</dbReference>
<dbReference type="InterPro" id="IPR033749">
    <property type="entry name" value="Polyprenyl_synt_CS"/>
</dbReference>
<name>A0A370HU05_9HYPH</name>
<dbReference type="Pfam" id="PF00348">
    <property type="entry name" value="polyprenyl_synt"/>
    <property type="match status" value="1"/>
</dbReference>
<evidence type="ECO:0000313" key="9">
    <source>
        <dbReference type="EMBL" id="RDI61825.1"/>
    </source>
</evidence>
<evidence type="ECO:0000256" key="2">
    <source>
        <dbReference type="ARBA" id="ARBA00006706"/>
    </source>
</evidence>
<dbReference type="GO" id="GO:0046872">
    <property type="term" value="F:metal ion binding"/>
    <property type="evidence" value="ECO:0007669"/>
    <property type="project" value="UniProtKB-KW"/>
</dbReference>
<sequence length="308" mass="32836">MTPSTITFTARLREAAEVVEASLETLLADKVRHGEIARPARLMAAMRHGALGGGKRLRPFLTIETARLLGRDGEGPLRAGCAVELLHCYSLVHDDLPSMDDDDLRRGRPTVHRAFDEATAILVGDALQTLAFEVLADPATDADPAIRSDLVLGLARASGLGGMVGGQLLDLSAEGRYGPADLAEADVRRLQMMKTGAILTFSVEAGAIVGRADAAARGRLVEYGRALGAAFQVADDILDREASAEAMGKRTGKDQEKGKATLVDLLGMEGARRECRDLVEKAQGALDGFGPRAEILREAVRFVVEREA</sequence>
<evidence type="ECO:0000256" key="8">
    <source>
        <dbReference type="RuleBase" id="RU004466"/>
    </source>
</evidence>
<dbReference type="PANTHER" id="PTHR43281:SF1">
    <property type="entry name" value="FARNESYL DIPHOSPHATE SYNTHASE"/>
    <property type="match status" value="1"/>
</dbReference>
<organism evidence="9 10">
    <name type="scientific">Microvirga subterranea</name>
    <dbReference type="NCBI Taxonomy" id="186651"/>
    <lineage>
        <taxon>Bacteria</taxon>
        <taxon>Pseudomonadati</taxon>
        <taxon>Pseudomonadota</taxon>
        <taxon>Alphaproteobacteria</taxon>
        <taxon>Hyphomicrobiales</taxon>
        <taxon>Methylobacteriaceae</taxon>
        <taxon>Microvirga</taxon>
    </lineage>
</organism>
<keyword evidence="10" id="KW-1185">Reference proteome</keyword>
<reference evidence="9 10" key="1">
    <citation type="submission" date="2018-07" db="EMBL/GenBank/DDBJ databases">
        <title>Genomic Encyclopedia of Type Strains, Phase IV (KMG-IV): sequencing the most valuable type-strain genomes for metagenomic binning, comparative biology and taxonomic classification.</title>
        <authorList>
            <person name="Goeker M."/>
        </authorList>
    </citation>
    <scope>NUCLEOTIDE SEQUENCE [LARGE SCALE GENOMIC DNA]</scope>
    <source>
        <strain evidence="9 10">DSM 14364</strain>
    </source>
</reference>
<dbReference type="FunFam" id="1.10.600.10:FF:000001">
    <property type="entry name" value="Geranylgeranyl diphosphate synthase"/>
    <property type="match status" value="1"/>
</dbReference>
<dbReference type="GO" id="GO:0005737">
    <property type="term" value="C:cytoplasm"/>
    <property type="evidence" value="ECO:0007669"/>
    <property type="project" value="UniProtKB-ARBA"/>
</dbReference>
<evidence type="ECO:0000313" key="10">
    <source>
        <dbReference type="Proteomes" id="UP000254925"/>
    </source>
</evidence>
<comment type="similarity">
    <text evidence="2 8">Belongs to the FPP/GGPP synthase family.</text>
</comment>
<dbReference type="PROSITE" id="PS00444">
    <property type="entry name" value="POLYPRENYL_SYNTHASE_2"/>
    <property type="match status" value="1"/>
</dbReference>
<dbReference type="CDD" id="cd00685">
    <property type="entry name" value="Trans_IPPS_HT"/>
    <property type="match status" value="1"/>
</dbReference>
<dbReference type="PANTHER" id="PTHR43281">
    <property type="entry name" value="FARNESYL DIPHOSPHATE SYNTHASE"/>
    <property type="match status" value="1"/>
</dbReference>
<dbReference type="RefSeq" id="WP_114768001.1">
    <property type="nucleotide sequence ID" value="NZ_QQBB01000001.1"/>
</dbReference>
<keyword evidence="6" id="KW-0414">Isoprene biosynthesis</keyword>
<dbReference type="GO" id="GO:0004659">
    <property type="term" value="F:prenyltransferase activity"/>
    <property type="evidence" value="ECO:0007669"/>
    <property type="project" value="InterPro"/>
</dbReference>
<comment type="caution">
    <text evidence="9">The sequence shown here is derived from an EMBL/GenBank/DDBJ whole genome shotgun (WGS) entry which is preliminary data.</text>
</comment>
<keyword evidence="3 8" id="KW-0808">Transferase</keyword>
<protein>
    <recommendedName>
        <fullName evidence="7">Probable farnesyl diphosphate synthase</fullName>
    </recommendedName>
</protein>
<dbReference type="SUPFAM" id="SSF48576">
    <property type="entry name" value="Terpenoid synthases"/>
    <property type="match status" value="1"/>
</dbReference>
<dbReference type="PROSITE" id="PS00723">
    <property type="entry name" value="POLYPRENYL_SYNTHASE_1"/>
    <property type="match status" value="1"/>
</dbReference>
<evidence type="ECO:0000256" key="6">
    <source>
        <dbReference type="ARBA" id="ARBA00023229"/>
    </source>
</evidence>
<dbReference type="GO" id="GO:0016114">
    <property type="term" value="P:terpenoid biosynthetic process"/>
    <property type="evidence" value="ECO:0007669"/>
    <property type="project" value="UniProtKB-ARBA"/>
</dbReference>
<dbReference type="NCBIfam" id="NF045485">
    <property type="entry name" value="FPPsyn"/>
    <property type="match status" value="1"/>
</dbReference>